<keyword evidence="1" id="KW-0812">Transmembrane</keyword>
<evidence type="ECO:0000256" key="1">
    <source>
        <dbReference type="SAM" id="Phobius"/>
    </source>
</evidence>
<comment type="caution">
    <text evidence="2">The sequence shown here is derived from an EMBL/GenBank/DDBJ whole genome shotgun (WGS) entry which is preliminary data.</text>
</comment>
<evidence type="ECO:0000313" key="3">
    <source>
        <dbReference type="Proteomes" id="UP001589702"/>
    </source>
</evidence>
<feature type="transmembrane region" description="Helical" evidence="1">
    <location>
        <begin position="64"/>
        <end position="81"/>
    </location>
</feature>
<keyword evidence="3" id="KW-1185">Reference proteome</keyword>
<dbReference type="Proteomes" id="UP001589702">
    <property type="component" value="Unassembled WGS sequence"/>
</dbReference>
<accession>A0ABV5XV02</accession>
<gene>
    <name evidence="2" type="ORF">ACFFP1_00655</name>
</gene>
<evidence type="ECO:0000313" key="2">
    <source>
        <dbReference type="EMBL" id="MFB9818005.1"/>
    </source>
</evidence>
<feature type="transmembrane region" description="Helical" evidence="1">
    <location>
        <begin position="12"/>
        <end position="32"/>
    </location>
</feature>
<keyword evidence="1" id="KW-1133">Transmembrane helix</keyword>
<name>A0ABV5XV02_ARTRM</name>
<proteinExistence type="predicted"/>
<keyword evidence="1" id="KW-0472">Membrane</keyword>
<reference evidence="2 3" key="1">
    <citation type="submission" date="2024-09" db="EMBL/GenBank/DDBJ databases">
        <authorList>
            <person name="Sun Q."/>
            <person name="Mori K."/>
        </authorList>
    </citation>
    <scope>NUCLEOTIDE SEQUENCE [LARGE SCALE GENOMIC DNA]</scope>
    <source>
        <strain evidence="2 3">JCM 1334</strain>
    </source>
</reference>
<dbReference type="RefSeq" id="WP_234753611.1">
    <property type="nucleotide sequence ID" value="NZ_BAAAWN010000001.1"/>
</dbReference>
<dbReference type="EMBL" id="JBHMBC010000002">
    <property type="protein sequence ID" value="MFB9818005.1"/>
    <property type="molecule type" value="Genomic_DNA"/>
</dbReference>
<protein>
    <submittedName>
        <fullName evidence="2">Uncharacterized protein</fullName>
    </submittedName>
</protein>
<sequence>MDEQRSRRRPRFPGWEFGPAAVGLGLVAHLVSGGVSPGVPVLIALTALMSMCASLLARINLPNWLLLVLCGVAQQVLHLAFDRLSGTFSAVAPAQHQHAATGWQLGQLTATPSVASGHSPDLMLDTHVAAALLTALLVTRVDISLTQALALLRHAGQSDRGHQD</sequence>
<feature type="transmembrane region" description="Helical" evidence="1">
    <location>
        <begin position="38"/>
        <end position="57"/>
    </location>
</feature>
<organism evidence="2 3">
    <name type="scientific">Arthrobacter ramosus</name>
    <dbReference type="NCBI Taxonomy" id="1672"/>
    <lineage>
        <taxon>Bacteria</taxon>
        <taxon>Bacillati</taxon>
        <taxon>Actinomycetota</taxon>
        <taxon>Actinomycetes</taxon>
        <taxon>Micrococcales</taxon>
        <taxon>Micrococcaceae</taxon>
        <taxon>Arthrobacter</taxon>
    </lineage>
</organism>